<dbReference type="RefSeq" id="WP_076528105.1">
    <property type="nucleotide sequence ID" value="NZ_CP067140.1"/>
</dbReference>
<evidence type="ECO:0000313" key="2">
    <source>
        <dbReference type="EMBL" id="WCR04761.1"/>
    </source>
</evidence>
<gene>
    <name evidence="2" type="ORF">JHX88_08620</name>
    <name evidence="1" type="ORF">SAMN05421772_11926</name>
</gene>
<name>A0AA45W7M5_9RHOB</name>
<sequence length="108" mass="12035">MTITHRAFFGDGERNFTLTDPIVIELERLTSTGVGNLFLRLTRGDFRLSDLIEIIRLGMIGADTNPEEAARLIETYARNRPIAETLPLAMDILAARWGGDDEEGNADE</sequence>
<keyword evidence="4" id="KW-1185">Reference proteome</keyword>
<reference evidence="2 4" key="2">
    <citation type="submission" date="2021-01" db="EMBL/GenBank/DDBJ databases">
        <title>Biogeographic distribution of Paracoccus.</title>
        <authorList>
            <person name="Hollensteiner J."/>
            <person name="Leineberger J."/>
            <person name="Brinkhoff T."/>
            <person name="Daniel R."/>
        </authorList>
    </citation>
    <scope>NUCLEOTIDE SEQUENCE [LARGE SCALE GENOMIC DNA]</scope>
    <source>
        <strain evidence="2 4">DSM 18447</strain>
    </source>
</reference>
<dbReference type="Pfam" id="PF11836">
    <property type="entry name" value="Phage_TAC_11"/>
    <property type="match status" value="1"/>
</dbReference>
<accession>A0AA45W7M5</accession>
<evidence type="ECO:0000313" key="3">
    <source>
        <dbReference type="Proteomes" id="UP000186216"/>
    </source>
</evidence>
<evidence type="ECO:0000313" key="1">
    <source>
        <dbReference type="EMBL" id="SIT11028.1"/>
    </source>
</evidence>
<protein>
    <submittedName>
        <fullName evidence="2">Gene transfer agent family protein</fullName>
    </submittedName>
    <submittedName>
        <fullName evidence="1">Phage tail tube protein, GTA-gp10</fullName>
    </submittedName>
</protein>
<dbReference type="EMBL" id="CP067140">
    <property type="protein sequence ID" value="WCR04761.1"/>
    <property type="molecule type" value="Genomic_DNA"/>
</dbReference>
<reference evidence="1 3" key="1">
    <citation type="submission" date="2017-01" db="EMBL/GenBank/DDBJ databases">
        <authorList>
            <person name="Varghese N."/>
            <person name="Submissions S."/>
        </authorList>
    </citation>
    <scope>NUCLEOTIDE SEQUENCE [LARGE SCALE GENOMIC DNA]</scope>
    <source>
        <strain evidence="1 3">DSM 18447</strain>
    </source>
</reference>
<dbReference type="Proteomes" id="UP001215549">
    <property type="component" value="Chromosome"/>
</dbReference>
<dbReference type="InterPro" id="IPR021791">
    <property type="entry name" value="Phage_TAC_11"/>
</dbReference>
<dbReference type="EMBL" id="FTOU01000019">
    <property type="protein sequence ID" value="SIT11028.1"/>
    <property type="molecule type" value="Genomic_DNA"/>
</dbReference>
<dbReference type="AlphaFoldDB" id="A0AA45W7M5"/>
<dbReference type="Proteomes" id="UP000186216">
    <property type="component" value="Unassembled WGS sequence"/>
</dbReference>
<organism evidence="1 3">
    <name type="scientific">Paracoccus saliphilus</name>
    <dbReference type="NCBI Taxonomy" id="405559"/>
    <lineage>
        <taxon>Bacteria</taxon>
        <taxon>Pseudomonadati</taxon>
        <taxon>Pseudomonadota</taxon>
        <taxon>Alphaproteobacteria</taxon>
        <taxon>Rhodobacterales</taxon>
        <taxon>Paracoccaceae</taxon>
        <taxon>Paracoccus</taxon>
    </lineage>
</organism>
<proteinExistence type="predicted"/>
<evidence type="ECO:0000313" key="4">
    <source>
        <dbReference type="Proteomes" id="UP001215549"/>
    </source>
</evidence>